<feature type="transmembrane region" description="Helical" evidence="6">
    <location>
        <begin position="30"/>
        <end position="52"/>
    </location>
</feature>
<comment type="subcellular location">
    <subcellularLocation>
        <location evidence="1">Cell membrane</location>
        <topology evidence="1">Multi-pass membrane protein</topology>
    </subcellularLocation>
</comment>
<dbReference type="InterPro" id="IPR010432">
    <property type="entry name" value="RDD"/>
</dbReference>
<dbReference type="Proteomes" id="UP000192486">
    <property type="component" value="Chromosome"/>
</dbReference>
<keyword evidence="9" id="KW-1185">Reference proteome</keyword>
<evidence type="ECO:0000256" key="5">
    <source>
        <dbReference type="ARBA" id="ARBA00023136"/>
    </source>
</evidence>
<evidence type="ECO:0000313" key="8">
    <source>
        <dbReference type="EMBL" id="ARF13266.1"/>
    </source>
</evidence>
<keyword evidence="2" id="KW-1003">Cell membrane</keyword>
<evidence type="ECO:0000256" key="3">
    <source>
        <dbReference type="ARBA" id="ARBA00022692"/>
    </source>
</evidence>
<feature type="domain" description="RDD" evidence="7">
    <location>
        <begin position="23"/>
        <end position="150"/>
    </location>
</feature>
<feature type="transmembrane region" description="Helical" evidence="6">
    <location>
        <begin position="64"/>
        <end position="84"/>
    </location>
</feature>
<evidence type="ECO:0000256" key="1">
    <source>
        <dbReference type="ARBA" id="ARBA00004651"/>
    </source>
</evidence>
<organism evidence="8 9">
    <name type="scientific">Sporosarcina ureae</name>
    <dbReference type="NCBI Taxonomy" id="1571"/>
    <lineage>
        <taxon>Bacteria</taxon>
        <taxon>Bacillati</taxon>
        <taxon>Bacillota</taxon>
        <taxon>Bacilli</taxon>
        <taxon>Bacillales</taxon>
        <taxon>Caryophanaceae</taxon>
        <taxon>Sporosarcina</taxon>
    </lineage>
</organism>
<accession>A0ABN4YN71</accession>
<evidence type="ECO:0000256" key="4">
    <source>
        <dbReference type="ARBA" id="ARBA00022989"/>
    </source>
</evidence>
<dbReference type="InterPro" id="IPR051791">
    <property type="entry name" value="Pra-immunoreactive"/>
</dbReference>
<dbReference type="PANTHER" id="PTHR36115">
    <property type="entry name" value="PROLINE-RICH ANTIGEN HOMOLOG-RELATED"/>
    <property type="match status" value="1"/>
</dbReference>
<keyword evidence="4 6" id="KW-1133">Transmembrane helix</keyword>
<protein>
    <recommendedName>
        <fullName evidence="7">RDD domain-containing protein</fullName>
    </recommendedName>
</protein>
<sequence>MMTNELLDTQPTVRLEQALVPKYAGFWIRLWAFLIDMLILSAISGIFVKPVFRVLDIAITKPSAFLFSPYKVTALVLLLLYFILMTKIAGQTVGKMIMGIRVLKSNGEKLSWGSVIFREGFGRFISQMLWIPYLLVLFLPQKKTLHDVFADTVVVHERTFERKEVQKVIHPEHHQLHEDPTV</sequence>
<evidence type="ECO:0000259" key="7">
    <source>
        <dbReference type="Pfam" id="PF06271"/>
    </source>
</evidence>
<name>A0ABN4YN71_SPOUR</name>
<keyword evidence="5 6" id="KW-0472">Membrane</keyword>
<dbReference type="PANTHER" id="PTHR36115:SF9">
    <property type="entry name" value="LMO1584 PROTEIN"/>
    <property type="match status" value="1"/>
</dbReference>
<reference evidence="8 9" key="1">
    <citation type="submission" date="2016-04" db="EMBL/GenBank/DDBJ databases">
        <title>Comparative Genomics and Epigenetics of Sporosarcina ureae.</title>
        <authorList>
            <person name="Oliver A.S."/>
            <person name="Cooper K.K."/>
        </authorList>
    </citation>
    <scope>NUCLEOTIDE SEQUENCE [LARGE SCALE GENOMIC DNA]</scope>
    <source>
        <strain evidence="8 9">S204</strain>
    </source>
</reference>
<evidence type="ECO:0000256" key="6">
    <source>
        <dbReference type="SAM" id="Phobius"/>
    </source>
</evidence>
<proteinExistence type="predicted"/>
<evidence type="ECO:0000256" key="2">
    <source>
        <dbReference type="ARBA" id="ARBA00022475"/>
    </source>
</evidence>
<keyword evidence="3 6" id="KW-0812">Transmembrane</keyword>
<evidence type="ECO:0000313" key="9">
    <source>
        <dbReference type="Proteomes" id="UP000192486"/>
    </source>
</evidence>
<dbReference type="EMBL" id="CP015108">
    <property type="protein sequence ID" value="ARF13266.1"/>
    <property type="molecule type" value="Genomic_DNA"/>
</dbReference>
<dbReference type="Pfam" id="PF06271">
    <property type="entry name" value="RDD"/>
    <property type="match status" value="1"/>
</dbReference>
<gene>
    <name evidence="8" type="ORF">SporoS204_03170</name>
</gene>